<reference evidence="3" key="1">
    <citation type="submission" date="2019-11" db="EMBL/GenBank/DDBJ databases">
        <authorList>
            <person name="Feng L."/>
        </authorList>
    </citation>
    <scope>NUCLEOTIDE SEQUENCE</scope>
    <source>
        <strain evidence="3">IbartlettiiLFYP30</strain>
    </source>
</reference>
<dbReference type="NCBIfam" id="TIGR02206">
    <property type="entry name" value="intg_mem_TP0381"/>
    <property type="match status" value="1"/>
</dbReference>
<dbReference type="RefSeq" id="WP_156531087.1">
    <property type="nucleotide sequence ID" value="NZ_BAABXU010000001.1"/>
</dbReference>
<dbReference type="EMBL" id="CACRUE010000033">
    <property type="protein sequence ID" value="VYU36629.1"/>
    <property type="molecule type" value="Genomic_DNA"/>
</dbReference>
<sequence>MNFLKYFFRNTSEYFNFKIFGWQHITILFIGILGIISIIKRIAVNRKFERIVGIVLLSQQTILYTWYLLSGYNLLIEGLPLYHCRIAIILMGIGLLFNKSICRKLGSMWGLIGAIFALIYPSGLDPFVFPHITQFSFFIGHLFLLWGAVYCIFIECIKIDKKDFKTVIYFTNIYHIVVFILNHMIGSNYGFMRVSPIGIGNNLHPVVYGIVVMVIFNLLMILMNAFINRQKKSSEIVECLI</sequence>
<dbReference type="AlphaFoldDB" id="A0A6N3EAN0"/>
<evidence type="ECO:0000313" key="4">
    <source>
        <dbReference type="Proteomes" id="UP001299409"/>
    </source>
</evidence>
<gene>
    <name evidence="3" type="ORF">IBLFYP30_02480</name>
    <name evidence="2" type="ORF">LIP50_05790</name>
</gene>
<proteinExistence type="predicted"/>
<feature type="transmembrane region" description="Helical" evidence="1">
    <location>
        <begin position="206"/>
        <end position="227"/>
    </location>
</feature>
<dbReference type="Pfam" id="PF14808">
    <property type="entry name" value="TMEM164"/>
    <property type="match status" value="1"/>
</dbReference>
<feature type="transmembrane region" description="Helical" evidence="1">
    <location>
        <begin position="105"/>
        <end position="123"/>
    </location>
</feature>
<feature type="transmembrane region" description="Helical" evidence="1">
    <location>
        <begin position="20"/>
        <end position="39"/>
    </location>
</feature>
<feature type="transmembrane region" description="Helical" evidence="1">
    <location>
        <begin position="80"/>
        <end position="98"/>
    </location>
</feature>
<name>A0A6N3EAN0_9FIRM</name>
<dbReference type="EMBL" id="JAJBMB010000004">
    <property type="protein sequence ID" value="MCB5445714.1"/>
    <property type="molecule type" value="Genomic_DNA"/>
</dbReference>
<keyword evidence="1" id="KW-0472">Membrane</keyword>
<feature type="transmembrane region" description="Helical" evidence="1">
    <location>
        <begin position="166"/>
        <end position="186"/>
    </location>
</feature>
<protein>
    <submittedName>
        <fullName evidence="3">Integral membrane protein (Intg_mem_TP0381)</fullName>
    </submittedName>
    <submittedName>
        <fullName evidence="2">TIGR02206 family membrane protein</fullName>
    </submittedName>
</protein>
<dbReference type="InterPro" id="IPR011737">
    <property type="entry name" value="CHP02206_TP0381"/>
</dbReference>
<organism evidence="3">
    <name type="scientific">Intestinibacter bartlettii</name>
    <dbReference type="NCBI Taxonomy" id="261299"/>
    <lineage>
        <taxon>Bacteria</taxon>
        <taxon>Bacillati</taxon>
        <taxon>Bacillota</taxon>
        <taxon>Clostridia</taxon>
        <taxon>Peptostreptococcales</taxon>
        <taxon>Peptostreptococcaceae</taxon>
        <taxon>Intestinibacter</taxon>
    </lineage>
</organism>
<reference evidence="2 4" key="2">
    <citation type="submission" date="2021-10" db="EMBL/GenBank/DDBJ databases">
        <title>Collection of gut derived symbiotic bacterial strains cultured from healthy donors.</title>
        <authorList>
            <person name="Lin H."/>
            <person name="Littmann E."/>
            <person name="Claire K."/>
            <person name="Pamer E."/>
        </authorList>
    </citation>
    <scope>NUCLEOTIDE SEQUENCE [LARGE SCALE GENOMIC DNA]</scope>
    <source>
        <strain evidence="2 4">MSK.17.68</strain>
    </source>
</reference>
<accession>A0A6N3EAN0</accession>
<feature type="transmembrane region" description="Helical" evidence="1">
    <location>
        <begin position="51"/>
        <end position="68"/>
    </location>
</feature>
<keyword evidence="4" id="KW-1185">Reference proteome</keyword>
<keyword evidence="1" id="KW-0812">Transmembrane</keyword>
<dbReference type="Proteomes" id="UP001299409">
    <property type="component" value="Unassembled WGS sequence"/>
</dbReference>
<evidence type="ECO:0000256" key="1">
    <source>
        <dbReference type="SAM" id="Phobius"/>
    </source>
</evidence>
<evidence type="ECO:0000313" key="2">
    <source>
        <dbReference type="EMBL" id="MCB5445714.1"/>
    </source>
</evidence>
<evidence type="ECO:0000313" key="3">
    <source>
        <dbReference type="EMBL" id="VYU36629.1"/>
    </source>
</evidence>
<keyword evidence="1" id="KW-1133">Transmembrane helix</keyword>
<feature type="transmembrane region" description="Helical" evidence="1">
    <location>
        <begin position="135"/>
        <end position="154"/>
    </location>
</feature>